<organism evidence="1 2">
    <name type="scientific">Pyricularia oryzae</name>
    <name type="common">Rice blast fungus</name>
    <name type="synonym">Magnaporthe oryzae</name>
    <dbReference type="NCBI Taxonomy" id="318829"/>
    <lineage>
        <taxon>Eukaryota</taxon>
        <taxon>Fungi</taxon>
        <taxon>Dikarya</taxon>
        <taxon>Ascomycota</taxon>
        <taxon>Pezizomycotina</taxon>
        <taxon>Sordariomycetes</taxon>
        <taxon>Sordariomycetidae</taxon>
        <taxon>Magnaporthales</taxon>
        <taxon>Pyriculariaceae</taxon>
        <taxon>Pyricularia</taxon>
    </lineage>
</organism>
<proteinExistence type="predicted"/>
<dbReference type="AlphaFoldDB" id="A0A4P7N7N0"/>
<gene>
    <name evidence="1" type="ORF">PoMZ_02155</name>
</gene>
<evidence type="ECO:0000313" key="2">
    <source>
        <dbReference type="Proteomes" id="UP000294847"/>
    </source>
</evidence>
<evidence type="ECO:0000313" key="1">
    <source>
        <dbReference type="EMBL" id="QBZ57231.1"/>
    </source>
</evidence>
<dbReference type="EMBL" id="CP034205">
    <property type="protein sequence ID" value="QBZ57231.1"/>
    <property type="molecule type" value="Genomic_DNA"/>
</dbReference>
<sequence>MDLLKPARGHGQCLIGDKGKEIMATEDASEEYGVHGLMSGLSHQCPWQ</sequence>
<reference evidence="1 2" key="1">
    <citation type="journal article" date="2019" name="Mol. Biol. Evol.">
        <title>Blast fungal genomes show frequent chromosomal changes, gene gains and losses, and effector gene turnover.</title>
        <authorList>
            <person name="Gomez Luciano L.B."/>
            <person name="Jason Tsai I."/>
            <person name="Chuma I."/>
            <person name="Tosa Y."/>
            <person name="Chen Y.H."/>
            <person name="Li J.Y."/>
            <person name="Li M.Y."/>
            <person name="Jade Lu M.Y."/>
            <person name="Nakayashiki H."/>
            <person name="Li W.H."/>
        </authorList>
    </citation>
    <scope>NUCLEOTIDE SEQUENCE [LARGE SCALE GENOMIC DNA]</scope>
    <source>
        <strain evidence="1">MZ5-1-6</strain>
    </source>
</reference>
<dbReference type="Proteomes" id="UP000294847">
    <property type="component" value="Chromosome 2"/>
</dbReference>
<name>A0A4P7N7N0_PYROR</name>
<protein>
    <submittedName>
        <fullName evidence="1">Uncharacterized protein</fullName>
    </submittedName>
</protein>
<accession>A0A4P7N7N0</accession>